<dbReference type="GO" id="GO:0006355">
    <property type="term" value="P:regulation of DNA-templated transcription"/>
    <property type="evidence" value="ECO:0007669"/>
    <property type="project" value="InterPro"/>
</dbReference>
<gene>
    <name evidence="6" type="ORF">GKZ27_09005</name>
</gene>
<dbReference type="InterPro" id="IPR036388">
    <property type="entry name" value="WH-like_DNA-bd_sf"/>
</dbReference>
<dbReference type="SUPFAM" id="SSF46894">
    <property type="entry name" value="C-terminal effector domain of the bipartite response regulators"/>
    <property type="match status" value="1"/>
</dbReference>
<proteinExistence type="predicted"/>
<dbReference type="GO" id="GO:0003677">
    <property type="term" value="F:DNA binding"/>
    <property type="evidence" value="ECO:0007669"/>
    <property type="project" value="UniProtKB-KW"/>
</dbReference>
<accession>A0A6N8JS84</accession>
<dbReference type="Gene3D" id="1.10.10.10">
    <property type="entry name" value="Winged helix-like DNA-binding domain superfamily/Winged helix DNA-binding domain"/>
    <property type="match status" value="1"/>
</dbReference>
<dbReference type="InterPro" id="IPR016032">
    <property type="entry name" value="Sig_transdc_resp-reg_C-effctor"/>
</dbReference>
<evidence type="ECO:0000313" key="6">
    <source>
        <dbReference type="EMBL" id="MVX61586.1"/>
    </source>
</evidence>
<dbReference type="CDD" id="cd06170">
    <property type="entry name" value="LuxR_C_like"/>
    <property type="match status" value="1"/>
</dbReference>
<feature type="domain" description="HTH luxR-type" evidence="5">
    <location>
        <begin position="100"/>
        <end position="165"/>
    </location>
</feature>
<dbReference type="Proteomes" id="UP000463388">
    <property type="component" value="Unassembled WGS sequence"/>
</dbReference>
<keyword evidence="4" id="KW-0472">Membrane</keyword>
<evidence type="ECO:0000256" key="1">
    <source>
        <dbReference type="ARBA" id="ARBA00023015"/>
    </source>
</evidence>
<feature type="transmembrane region" description="Helical" evidence="4">
    <location>
        <begin position="32"/>
        <end position="52"/>
    </location>
</feature>
<keyword evidence="3" id="KW-0804">Transcription</keyword>
<evidence type="ECO:0000256" key="3">
    <source>
        <dbReference type="ARBA" id="ARBA00023163"/>
    </source>
</evidence>
<evidence type="ECO:0000313" key="7">
    <source>
        <dbReference type="Proteomes" id="UP000463388"/>
    </source>
</evidence>
<dbReference type="PANTHER" id="PTHR44688:SF16">
    <property type="entry name" value="DNA-BINDING TRANSCRIPTIONAL ACTIVATOR DEVR_DOSR"/>
    <property type="match status" value="1"/>
</dbReference>
<dbReference type="RefSeq" id="WP_160346863.1">
    <property type="nucleotide sequence ID" value="NZ_WSRR01000025.1"/>
</dbReference>
<dbReference type="SMART" id="SM00421">
    <property type="entry name" value="HTH_LUXR"/>
    <property type="match status" value="1"/>
</dbReference>
<dbReference type="Pfam" id="PF00196">
    <property type="entry name" value="GerE"/>
    <property type="match status" value="1"/>
</dbReference>
<comment type="caution">
    <text evidence="6">The sequence shown here is derived from an EMBL/GenBank/DDBJ whole genome shotgun (WGS) entry which is preliminary data.</text>
</comment>
<name>A0A6N8JS84_9ACTN</name>
<dbReference type="OrthoDB" id="3170503at2"/>
<dbReference type="EMBL" id="WSRR01000025">
    <property type="protein sequence ID" value="MVX61586.1"/>
    <property type="molecule type" value="Genomic_DNA"/>
</dbReference>
<dbReference type="AlphaFoldDB" id="A0A6N8JS84"/>
<dbReference type="InterPro" id="IPR000792">
    <property type="entry name" value="Tscrpt_reg_LuxR_C"/>
</dbReference>
<keyword evidence="4" id="KW-1133">Transmembrane helix</keyword>
<keyword evidence="7" id="KW-1185">Reference proteome</keyword>
<protein>
    <recommendedName>
        <fullName evidence="5">HTH luxR-type domain-containing protein</fullName>
    </recommendedName>
</protein>
<keyword evidence="2" id="KW-0238">DNA-binding</keyword>
<dbReference type="PANTHER" id="PTHR44688">
    <property type="entry name" value="DNA-BINDING TRANSCRIPTIONAL ACTIVATOR DEVR_DOSR"/>
    <property type="match status" value="1"/>
</dbReference>
<evidence type="ECO:0000256" key="2">
    <source>
        <dbReference type="ARBA" id="ARBA00023125"/>
    </source>
</evidence>
<keyword evidence="1" id="KW-0805">Transcription regulation</keyword>
<sequence>MLLAVLFFFALAVVVGVPLSQRLSRAVASGAVAWDAIAVTFLFLIVVVAVLATSKSDFEIAWGLVPQARSFGEGEGPAAASRDATAHAEGPAAPRSLEELLQDRFALTPRECDVAELLARGRSLPFIQKELHISQGTAQSHLTHIYRKLQVHSRQEFIDVIDGVMPDQGGE</sequence>
<reference evidence="6 7" key="1">
    <citation type="submission" date="2019-12" db="EMBL/GenBank/DDBJ databases">
        <title>Microbes associate with the intestines of laboratory mice.</title>
        <authorList>
            <person name="Navarre W."/>
            <person name="Wong E."/>
        </authorList>
    </citation>
    <scope>NUCLEOTIDE SEQUENCE [LARGE SCALE GENOMIC DNA]</scope>
    <source>
        <strain evidence="6 7">NM66_B29</strain>
    </source>
</reference>
<keyword evidence="4" id="KW-0812">Transmembrane</keyword>
<dbReference type="PRINTS" id="PR00038">
    <property type="entry name" value="HTHLUXR"/>
</dbReference>
<dbReference type="PROSITE" id="PS50043">
    <property type="entry name" value="HTH_LUXR_2"/>
    <property type="match status" value="1"/>
</dbReference>
<organism evidence="6 7">
    <name type="scientific">Adlercreutzia mucosicola</name>
    <dbReference type="NCBI Taxonomy" id="580026"/>
    <lineage>
        <taxon>Bacteria</taxon>
        <taxon>Bacillati</taxon>
        <taxon>Actinomycetota</taxon>
        <taxon>Coriobacteriia</taxon>
        <taxon>Eggerthellales</taxon>
        <taxon>Eggerthellaceae</taxon>
        <taxon>Adlercreutzia</taxon>
    </lineage>
</organism>
<evidence type="ECO:0000256" key="4">
    <source>
        <dbReference type="SAM" id="Phobius"/>
    </source>
</evidence>
<evidence type="ECO:0000259" key="5">
    <source>
        <dbReference type="PROSITE" id="PS50043"/>
    </source>
</evidence>